<feature type="compositionally biased region" description="Pro residues" evidence="18">
    <location>
        <begin position="44"/>
        <end position="74"/>
    </location>
</feature>
<feature type="compositionally biased region" description="Polar residues" evidence="18">
    <location>
        <begin position="1731"/>
        <end position="1743"/>
    </location>
</feature>
<evidence type="ECO:0000256" key="6">
    <source>
        <dbReference type="ARBA" id="ARBA00022741"/>
    </source>
</evidence>
<feature type="compositionally biased region" description="Polar residues" evidence="18">
    <location>
        <begin position="555"/>
        <end position="565"/>
    </location>
</feature>
<evidence type="ECO:0000256" key="16">
    <source>
        <dbReference type="PROSITE-ProRule" id="PRU10141"/>
    </source>
</evidence>
<feature type="compositionally biased region" description="Low complexity" evidence="18">
    <location>
        <begin position="1107"/>
        <end position="1118"/>
    </location>
</feature>
<evidence type="ECO:0000256" key="3">
    <source>
        <dbReference type="ARBA" id="ARBA00006529"/>
    </source>
</evidence>
<dbReference type="Gene3D" id="1.50.10.10">
    <property type="match status" value="1"/>
</dbReference>
<keyword evidence="14" id="KW-0479">Metal-binding</keyword>
<feature type="region of interest" description="Disordered" evidence="18">
    <location>
        <begin position="313"/>
        <end position="362"/>
    </location>
</feature>
<feature type="compositionally biased region" description="Basic and acidic residues" evidence="18">
    <location>
        <begin position="779"/>
        <end position="796"/>
    </location>
</feature>
<dbReference type="OrthoDB" id="266718at2759"/>
<dbReference type="GO" id="GO:0000196">
    <property type="term" value="P:cell integrity MAPK cascade"/>
    <property type="evidence" value="ECO:0007669"/>
    <property type="project" value="UniProtKB-ARBA"/>
</dbReference>
<dbReference type="FunFam" id="1.10.510.10:FF:000182">
    <property type="entry name" value="MAP kinase kinase kinase mkh1"/>
    <property type="match status" value="1"/>
</dbReference>
<feature type="compositionally biased region" description="Basic and acidic residues" evidence="18">
    <location>
        <begin position="1748"/>
        <end position="1757"/>
    </location>
</feature>
<dbReference type="SUPFAM" id="SSF48225">
    <property type="entry name" value="Seven-hairpin glycosidases"/>
    <property type="match status" value="1"/>
</dbReference>
<dbReference type="SMART" id="SM00220">
    <property type="entry name" value="S_TKc"/>
    <property type="match status" value="1"/>
</dbReference>
<dbReference type="PANTHER" id="PTHR11742:SF103">
    <property type="entry name" value="ENDOPLASMIC RETICULUM MANNOSIDASE MNL2-RELATED"/>
    <property type="match status" value="1"/>
</dbReference>
<evidence type="ECO:0000256" key="8">
    <source>
        <dbReference type="ARBA" id="ARBA00022801"/>
    </source>
</evidence>
<evidence type="ECO:0000256" key="4">
    <source>
        <dbReference type="ARBA" id="ARBA00007658"/>
    </source>
</evidence>
<dbReference type="GO" id="GO:0004707">
    <property type="term" value="F:MAP kinase activity"/>
    <property type="evidence" value="ECO:0007669"/>
    <property type="project" value="UniProtKB-EC"/>
</dbReference>
<feature type="compositionally biased region" description="Polar residues" evidence="18">
    <location>
        <begin position="1271"/>
        <end position="1286"/>
    </location>
</feature>
<evidence type="ECO:0000256" key="15">
    <source>
        <dbReference type="PIRSR" id="PIRSR601382-3"/>
    </source>
</evidence>
<comment type="catalytic activity">
    <reaction evidence="12">
        <text>L-seryl-[protein] + ATP = O-phospho-L-seryl-[protein] + ADP + H(+)</text>
        <dbReference type="Rhea" id="RHEA:17989"/>
        <dbReference type="Rhea" id="RHEA-COMP:9863"/>
        <dbReference type="Rhea" id="RHEA-COMP:11604"/>
        <dbReference type="ChEBI" id="CHEBI:15378"/>
        <dbReference type="ChEBI" id="CHEBI:29999"/>
        <dbReference type="ChEBI" id="CHEBI:30616"/>
        <dbReference type="ChEBI" id="CHEBI:83421"/>
        <dbReference type="ChEBI" id="CHEBI:456216"/>
        <dbReference type="EC" id="2.7.11.24"/>
    </reaction>
    <physiologicalReaction direction="left-to-right" evidence="12">
        <dbReference type="Rhea" id="RHEA:17990"/>
    </physiologicalReaction>
</comment>
<dbReference type="GO" id="GO:0005524">
    <property type="term" value="F:ATP binding"/>
    <property type="evidence" value="ECO:0007669"/>
    <property type="project" value="UniProtKB-UniRule"/>
</dbReference>
<dbReference type="InterPro" id="IPR011009">
    <property type="entry name" value="Kinase-like_dom_sf"/>
</dbReference>
<keyword evidence="6 16" id="KW-0547">Nucleotide-binding</keyword>
<dbReference type="InterPro" id="IPR036026">
    <property type="entry name" value="Seven-hairpin_glycosidases"/>
</dbReference>
<keyword evidence="10 15" id="KW-1015">Disulfide bond</keyword>
<keyword evidence="17" id="KW-0326">Glycosidase</keyword>
<dbReference type="GO" id="GO:0004709">
    <property type="term" value="F:MAP kinase kinase kinase activity"/>
    <property type="evidence" value="ECO:0007669"/>
    <property type="project" value="UniProtKB-ARBA"/>
</dbReference>
<dbReference type="Proteomes" id="UP000030106">
    <property type="component" value="Unassembled WGS sequence"/>
</dbReference>
<keyword evidence="5" id="KW-0808">Transferase</keyword>
<dbReference type="InterPro" id="IPR050749">
    <property type="entry name" value="Glycosyl_Hydrolase_47"/>
</dbReference>
<feature type="active site" evidence="13">
    <location>
        <position position="2103"/>
    </location>
</feature>
<keyword evidence="14" id="KW-0106">Calcium</keyword>
<accession>A0A0A2WCJ2</accession>
<feature type="compositionally biased region" description="Low complexity" evidence="18">
    <location>
        <begin position="981"/>
        <end position="990"/>
    </location>
</feature>
<feature type="domain" description="Protein kinase" evidence="19">
    <location>
        <begin position="1330"/>
        <end position="1599"/>
    </location>
</feature>
<dbReference type="PANTHER" id="PTHR11742">
    <property type="entry name" value="MANNOSYL-OLIGOSACCHARIDE ALPHA-1,2-MANNOSIDASE-RELATED"/>
    <property type="match status" value="1"/>
</dbReference>
<dbReference type="STRING" id="1245745.A0A0A2WCJ2"/>
<feature type="compositionally biased region" description="Polar residues" evidence="18">
    <location>
        <begin position="937"/>
        <end position="947"/>
    </location>
</feature>
<evidence type="ECO:0000256" key="13">
    <source>
        <dbReference type="PIRSR" id="PIRSR601382-1"/>
    </source>
</evidence>
<dbReference type="InterPro" id="IPR008271">
    <property type="entry name" value="Ser/Thr_kinase_AS"/>
</dbReference>
<dbReference type="GO" id="GO:0016020">
    <property type="term" value="C:membrane"/>
    <property type="evidence" value="ECO:0007669"/>
    <property type="project" value="InterPro"/>
</dbReference>
<evidence type="ECO:0000256" key="9">
    <source>
        <dbReference type="ARBA" id="ARBA00022840"/>
    </source>
</evidence>
<dbReference type="GO" id="GO:0004571">
    <property type="term" value="F:mannosyl-oligosaccharide 1,2-alpha-mannosidase activity"/>
    <property type="evidence" value="ECO:0007669"/>
    <property type="project" value="InterPro"/>
</dbReference>
<dbReference type="SUPFAM" id="SSF56112">
    <property type="entry name" value="Protein kinase-like (PK-like)"/>
    <property type="match status" value="1"/>
</dbReference>
<keyword evidence="9 16" id="KW-0067">ATP-binding</keyword>
<keyword evidence="7 20" id="KW-0418">Kinase</keyword>
<dbReference type="GO" id="GO:0005975">
    <property type="term" value="P:carbohydrate metabolic process"/>
    <property type="evidence" value="ECO:0007669"/>
    <property type="project" value="InterPro"/>
</dbReference>
<evidence type="ECO:0000256" key="2">
    <source>
        <dbReference type="ARBA" id="ARBA00004922"/>
    </source>
</evidence>
<dbReference type="InterPro" id="IPR017441">
    <property type="entry name" value="Protein_kinase_ATP_BS"/>
</dbReference>
<feature type="region of interest" description="Disordered" evidence="18">
    <location>
        <begin position="444"/>
        <end position="470"/>
    </location>
</feature>
<feature type="compositionally biased region" description="Polar residues" evidence="18">
    <location>
        <begin position="328"/>
        <end position="351"/>
    </location>
</feature>
<evidence type="ECO:0000256" key="18">
    <source>
        <dbReference type="SAM" id="MobiDB-lite"/>
    </source>
</evidence>
<dbReference type="UniPathway" id="UPA00378"/>
<evidence type="ECO:0000313" key="20">
    <source>
        <dbReference type="EMBL" id="KGQ10679.1"/>
    </source>
</evidence>
<feature type="compositionally biased region" description="Polar residues" evidence="18">
    <location>
        <begin position="1169"/>
        <end position="1195"/>
    </location>
</feature>
<comment type="similarity">
    <text evidence="3">Belongs to the protein kinase superfamily. STE Ser/Thr protein kinase family. MAP kinase kinase kinase subfamily.</text>
</comment>
<protein>
    <recommendedName>
        <fullName evidence="17">alpha-1,2-Mannosidase</fullName>
        <ecNumber evidence="17">3.2.1.-</ecNumber>
    </recommendedName>
</protein>
<feature type="compositionally biased region" description="Low complexity" evidence="18">
    <location>
        <begin position="1799"/>
        <end position="1821"/>
    </location>
</feature>
<feature type="active site" description="Proton donor" evidence="13">
    <location>
        <position position="2221"/>
    </location>
</feature>
<feature type="region of interest" description="Disordered" evidence="18">
    <location>
        <begin position="1"/>
        <end position="114"/>
    </location>
</feature>
<feature type="region of interest" description="Disordered" evidence="18">
    <location>
        <begin position="495"/>
        <end position="582"/>
    </location>
</feature>
<dbReference type="PRINTS" id="PR00747">
    <property type="entry name" value="GLYHDRLASE47"/>
</dbReference>
<feature type="disulfide bond" evidence="15">
    <location>
        <begin position="2178"/>
        <end position="2207"/>
    </location>
</feature>
<dbReference type="PROSITE" id="PS50011">
    <property type="entry name" value="PROTEIN_KINASE_DOM"/>
    <property type="match status" value="1"/>
</dbReference>
<evidence type="ECO:0000256" key="10">
    <source>
        <dbReference type="ARBA" id="ARBA00023157"/>
    </source>
</evidence>
<dbReference type="InterPro" id="IPR000719">
    <property type="entry name" value="Prot_kinase_dom"/>
</dbReference>
<feature type="active site" description="Proton donor" evidence="13">
    <location>
        <position position="1957"/>
    </location>
</feature>
<evidence type="ECO:0000256" key="11">
    <source>
        <dbReference type="ARBA" id="ARBA00047919"/>
    </source>
</evidence>
<feature type="binding site" evidence="14">
    <location>
        <position position="2397"/>
    </location>
    <ligand>
        <name>Ca(2+)</name>
        <dbReference type="ChEBI" id="CHEBI:29108"/>
    </ligand>
</feature>
<feature type="compositionally biased region" description="Basic and acidic residues" evidence="18">
    <location>
        <begin position="1257"/>
        <end position="1270"/>
    </location>
</feature>
<keyword evidence="8 17" id="KW-0378">Hydrolase</keyword>
<feature type="binding site" evidence="16">
    <location>
        <position position="1359"/>
    </location>
    <ligand>
        <name>ATP</name>
        <dbReference type="ChEBI" id="CHEBI:30616"/>
    </ligand>
</feature>
<reference evidence="20 21" key="1">
    <citation type="submission" date="2012-10" db="EMBL/GenBank/DDBJ databases">
        <title>Genome sequencing and analysis of entomopathogenic fungi Beauveria bassiana D1-5.</title>
        <authorList>
            <person name="Li Q."/>
            <person name="Wang L."/>
            <person name="Zhang Z."/>
            <person name="Wang Q."/>
            <person name="Ren J."/>
            <person name="Wang M."/>
            <person name="Xu W."/>
            <person name="Wang J."/>
            <person name="Lu Y."/>
            <person name="Du Q."/>
            <person name="Sun Z."/>
        </authorList>
    </citation>
    <scope>NUCLEOTIDE SEQUENCE [LARGE SCALE GENOMIC DNA]</scope>
    <source>
        <strain evidence="20 21">D1-5</strain>
    </source>
</reference>
<feature type="compositionally biased region" description="Polar residues" evidence="18">
    <location>
        <begin position="758"/>
        <end position="767"/>
    </location>
</feature>
<dbReference type="PROSITE" id="PS00107">
    <property type="entry name" value="PROTEIN_KINASE_ATP"/>
    <property type="match status" value="1"/>
</dbReference>
<evidence type="ECO:0000256" key="1">
    <source>
        <dbReference type="ARBA" id="ARBA00001913"/>
    </source>
</evidence>
<name>A0A0A2WCJ2_BEABA</name>
<dbReference type="EC" id="3.2.1.-" evidence="17"/>
<comment type="caution">
    <text evidence="20">The sequence shown here is derived from an EMBL/GenBank/DDBJ whole genome shotgun (WGS) entry which is preliminary data.</text>
</comment>
<feature type="region of interest" description="Disordered" evidence="18">
    <location>
        <begin position="675"/>
        <end position="731"/>
    </location>
</feature>
<dbReference type="EMBL" id="ANFO01000291">
    <property type="protein sequence ID" value="KGQ10679.1"/>
    <property type="molecule type" value="Genomic_DNA"/>
</dbReference>
<dbReference type="Gene3D" id="1.10.510.10">
    <property type="entry name" value="Transferase(Phosphotransferase) domain 1"/>
    <property type="match status" value="1"/>
</dbReference>
<feature type="compositionally biased region" description="Polar residues" evidence="18">
    <location>
        <begin position="1072"/>
        <end position="1097"/>
    </location>
</feature>
<dbReference type="eggNOG" id="KOG0198">
    <property type="taxonomic scope" value="Eukaryota"/>
</dbReference>
<feature type="compositionally biased region" description="Low complexity" evidence="18">
    <location>
        <begin position="895"/>
        <end position="907"/>
    </location>
</feature>
<feature type="region of interest" description="Disordered" evidence="18">
    <location>
        <begin position="1711"/>
        <end position="1824"/>
    </location>
</feature>
<comment type="similarity">
    <text evidence="4 17">Belongs to the glycosyl hydrolase 47 family.</text>
</comment>
<organism evidence="20 21">
    <name type="scientific">Beauveria bassiana D1-5</name>
    <dbReference type="NCBI Taxonomy" id="1245745"/>
    <lineage>
        <taxon>Eukaryota</taxon>
        <taxon>Fungi</taxon>
        <taxon>Dikarya</taxon>
        <taxon>Ascomycota</taxon>
        <taxon>Pezizomycotina</taxon>
        <taxon>Sordariomycetes</taxon>
        <taxon>Hypocreomycetidae</taxon>
        <taxon>Hypocreales</taxon>
        <taxon>Cordycipitaceae</taxon>
        <taxon>Beauveria</taxon>
    </lineage>
</organism>
<feature type="compositionally biased region" description="Pro residues" evidence="18">
    <location>
        <begin position="19"/>
        <end position="34"/>
    </location>
</feature>
<proteinExistence type="inferred from homology"/>
<dbReference type="PROSITE" id="PS00108">
    <property type="entry name" value="PROTEIN_KINASE_ST"/>
    <property type="match status" value="1"/>
</dbReference>
<dbReference type="HOGENOM" id="CLU_000961_3_0_1"/>
<dbReference type="InterPro" id="IPR001382">
    <property type="entry name" value="Glyco_hydro_47"/>
</dbReference>
<dbReference type="FunFam" id="3.30.200.20:FF:000387">
    <property type="entry name" value="Serine/threonine-protein kinase STE11"/>
    <property type="match status" value="1"/>
</dbReference>
<evidence type="ECO:0000313" key="21">
    <source>
        <dbReference type="Proteomes" id="UP000030106"/>
    </source>
</evidence>
<dbReference type="GO" id="GO:0005509">
    <property type="term" value="F:calcium ion binding"/>
    <property type="evidence" value="ECO:0007669"/>
    <property type="project" value="InterPro"/>
</dbReference>
<feature type="compositionally biased region" description="Low complexity" evidence="18">
    <location>
        <begin position="705"/>
        <end position="723"/>
    </location>
</feature>
<dbReference type="GO" id="GO:0005783">
    <property type="term" value="C:endoplasmic reticulum"/>
    <property type="evidence" value="ECO:0007669"/>
    <property type="project" value="TreeGrafter"/>
</dbReference>
<sequence length="2406" mass="261869">MYQGGQRHVSNNDPTRPFQVPPPPPPPLSSPPMSGPQMGSIMNVPPPPPRYPPAPPGTAPGAMIPPPPGPPPSGPLAQQQQQPSWHGNYGRMYDGRGGFNLPPPPPTQGQHQPYNPKIHAQMAARQHAMAMPPPPPPSDAMSATYIPSANSYGEGVGIPGFGGEDHLLSESSQALSMPESSAASVLEDSSSRTQQYMHSTAQVRGLASGSGIAGAGLIPPEMAEQWPLDTVLIWLAQNMFSREWQETFRALHLCGQQFLELGNPHGLRGNHSMMHQQVYPRLARECTQNGVAWNQPAERGEGKRMRRLIRSIVTGEPVESSKSHGRQDSTNSGQSATIATASAEPSDSPNTPLNPPGPGFAARRFSQTRATTMPTLNTGTMSSSEGGHRLALKLSESDTGRPGTSVMKNTISEGALYRGTAQRSESPTANGSPVPQQKMFTSAPMTASPNSAKFGHRSRHSTDSVSSNAAIYGSGVPADAASMFSRGMSIGDIVGSRTLDGRSSHSPHESGDRSAGTEPGSGKDSKSFLSFMHRKKKQRDEGAIPSPDEGEYPHSPNSAPKTTSLGGREAHASDANLDNSSPTKSARVFVLATFDSWNFRMCDITPADSASEIKRAICLSLGINDSGNARLFATELGQFSHKEELMDDQIVSFKEAHPKQSTTLKFFVDLNGSNNNNTGTENGPLSSNHLPPGMDEEAYAKLNGSRQRSISSPPTSRSNTTSESRVDEKTLAQEASEYRAEMERKQREYLEKRKQANKKGSTPNTPELGTGFGIVGRNVDFDQPRDSPFEDRKPSEHLFPQRKPPAPPSDPSATLLKANSLKKPGHAKRSSAAGLDGFPSPRRLVTSNTDGPDGLKSRQASGQPPDGSEGIGSALAGIGRRMGAVGQSSANGPRSVSSMANLQSSSSAGGLQRSGKKGSPFGLVKESASGGLRASGGTRNLTWSPGNMSFAVPDYSPGGTLVAVPKTAHANDQRHSVGVQPPSSSELSPSTLMPKRFDFDSAPHHPQQGSNAVSRKGSEVSFATPAATKRAVPANDDSDDSDDGLFQIPLAGRDKDKGKAKAGSSSKRPSIIVNTQRPKSKVVSVSFQSPQASTTTESLDDGRSAMSSRRTPTTPGSSNFDADDKVSRRKSFIEKDVWANRPPTDDLLNNLDDFFPNLDLDEPVLEDSAGNNLTASPIVNETDTAGHQRSASNNSAREDTANMPAAIPPSRQPSLYGEADTLGSDESTLKASDRPMSAQGGGSRSLKRSGGLGRMKSIREVARGAHEANKRFTTMSQSASKSNSNLMRRKSTKMFNANIVQIRPDQRGSVAVPDSGGLETGLKRQTTFRWFKGQLIGKGTYGRVYLGMNATTGEFLAVKEVEVNAKAAGGDKNKMREMVAALDQEIDTMQHLDHINIVQYLGCERKETSISIFLEYISGGSIGSCLRKHGRFEESVVSSLTRQTLSGLAYLHREGILHRDLKADNILLDLDGTCKISDFGISKKTDNIYGNDKTNNMQGSVFWMAPEVIRSQGEGYSAKVDIWSLGCVVLEMFAGRRPWSKEEAVGAIYKIANGEVPPIPEDVEELIPPLAVAFMADCFQVNPGERPTAEVLLSQHPFCEWDPSYNFYDTELYFKIKDSYKSPIFRAPNDKLENNGQRLNIETVDDLYWPKFGHYCIRSIVYREAKPAITRHNSTAPTMARRRYRLFIFVAVILLIMLYHVVQNSWDTKQHPFSDTRAPPRKAVHPGLDSTAPQEPPQQQAGSAQADLQKHNAEAERSFSGADFVQHGSEDDSPSPPKKRPAVTPPEAPTAKLSASHVAASPATEAPATTKPAAAAAASSSDTRIHWKSFPQSYPVPTESMVPLPTGKPESIPKIQHAFKPESAADKTKREARLAKVKAVISKSWNSYRTNAWMHDELRPISGSFKDPFCGWAATLVDSLDTLWIAGLRDEFDDAVKNGVANIDFTFSEKSDIPVFETTIRYLGGLLSAFDLSGGHKGEYSILLDKAVELAEVLYGVFDTPNRMPVLYYRWQPQHVSEPHKAGRVSIAELATLSMEFTRLAQLTKENKYYDAIDRITNALVKFQTDGKAAIPGLFPENVDASGDSLAPASSYSQSFSMGGSQDSAYEYFPKEYLLLGGLEPKYRKLHENTVSAVDEWLMYRPMINETDWDVYFSAKVRTQGDPSRDISVEYEATHLTCFIGGMYGLGAKIFDRPKDLDTAKRLTDGCVWAYHKTPSGLMPEAAIMVPCPSLKRCKFDKAKWYEDLDSNKAFRDSKVSEWELQYGTTAKSGDSSIPDRPESHEEYVESYIASTGLPAGFSRVMYKSYILRPEAIESVWYMYRITGDSSWMDKGWGMFEATMAATDTDLANTAVSDVMVEKPPKDDAMESFWIAETLKYFYMLYAGPDVISLDEWVLNTEAHPFRRPT</sequence>
<dbReference type="GO" id="GO:0106310">
    <property type="term" value="F:protein serine kinase activity"/>
    <property type="evidence" value="ECO:0007669"/>
    <property type="project" value="RHEA"/>
</dbReference>
<dbReference type="GO" id="GO:0036503">
    <property type="term" value="P:ERAD pathway"/>
    <property type="evidence" value="ECO:0007669"/>
    <property type="project" value="UniProtKB-ARBA"/>
</dbReference>
<dbReference type="Pfam" id="PF00069">
    <property type="entry name" value="Pkinase"/>
    <property type="match status" value="1"/>
</dbReference>
<comment type="catalytic activity">
    <reaction evidence="11">
        <text>L-threonyl-[protein] + ATP = O-phospho-L-threonyl-[protein] + ADP + H(+)</text>
        <dbReference type="Rhea" id="RHEA:46608"/>
        <dbReference type="Rhea" id="RHEA-COMP:11060"/>
        <dbReference type="Rhea" id="RHEA-COMP:11605"/>
        <dbReference type="ChEBI" id="CHEBI:15378"/>
        <dbReference type="ChEBI" id="CHEBI:30013"/>
        <dbReference type="ChEBI" id="CHEBI:30616"/>
        <dbReference type="ChEBI" id="CHEBI:61977"/>
        <dbReference type="ChEBI" id="CHEBI:456216"/>
        <dbReference type="EC" id="2.7.11.24"/>
    </reaction>
    <physiologicalReaction direction="left-to-right" evidence="11">
        <dbReference type="Rhea" id="RHEA:46609"/>
    </physiologicalReaction>
</comment>
<gene>
    <name evidence="20" type="ORF">BBAD15_g3972</name>
</gene>
<evidence type="ECO:0000256" key="7">
    <source>
        <dbReference type="ARBA" id="ARBA00022777"/>
    </source>
</evidence>
<feature type="active site" evidence="13">
    <location>
        <position position="2311"/>
    </location>
</feature>
<feature type="region of interest" description="Disordered" evidence="18">
    <location>
        <begin position="1166"/>
        <end position="1288"/>
    </location>
</feature>
<evidence type="ECO:0000256" key="14">
    <source>
        <dbReference type="PIRSR" id="PIRSR601382-2"/>
    </source>
</evidence>
<comment type="cofactor">
    <cofactor evidence="1 14">
        <name>Ca(2+)</name>
        <dbReference type="ChEBI" id="CHEBI:29108"/>
    </cofactor>
</comment>
<evidence type="ECO:0000256" key="17">
    <source>
        <dbReference type="RuleBase" id="RU361193"/>
    </source>
</evidence>
<feature type="region of interest" description="Disordered" evidence="18">
    <location>
        <begin position="752"/>
        <end position="1126"/>
    </location>
</feature>
<evidence type="ECO:0000259" key="19">
    <source>
        <dbReference type="PROSITE" id="PS50011"/>
    </source>
</evidence>
<evidence type="ECO:0000256" key="5">
    <source>
        <dbReference type="ARBA" id="ARBA00022679"/>
    </source>
</evidence>
<dbReference type="Pfam" id="PF01532">
    <property type="entry name" value="Glyco_hydro_47"/>
    <property type="match status" value="1"/>
</dbReference>
<evidence type="ECO:0000256" key="12">
    <source>
        <dbReference type="ARBA" id="ARBA00048130"/>
    </source>
</evidence>
<dbReference type="InterPro" id="IPR012341">
    <property type="entry name" value="6hp_glycosidase-like_sf"/>
</dbReference>
<comment type="pathway">
    <text evidence="2">Protein modification; protein glycosylation.</text>
</comment>
<feature type="compositionally biased region" description="Basic and acidic residues" evidence="18">
    <location>
        <begin position="499"/>
        <end position="512"/>
    </location>
</feature>